<evidence type="ECO:0000259" key="2">
    <source>
        <dbReference type="Pfam" id="PF13635"/>
    </source>
</evidence>
<name>A0A388T9G2_TERA1</name>
<dbReference type="EMBL" id="BGZN01000008">
    <property type="protein sequence ID" value="GBR73256.1"/>
    <property type="molecule type" value="Genomic_DNA"/>
</dbReference>
<accession>A0A388T9G2</accession>
<gene>
    <name evidence="3" type="ORF">NO1_0668</name>
</gene>
<evidence type="ECO:0000313" key="4">
    <source>
        <dbReference type="Proteomes" id="UP000269352"/>
    </source>
</evidence>
<dbReference type="Proteomes" id="UP000269352">
    <property type="component" value="Unassembled WGS sequence"/>
</dbReference>
<dbReference type="PANTHER" id="PTHR43566">
    <property type="entry name" value="CONSERVED PROTEIN"/>
    <property type="match status" value="1"/>
</dbReference>
<feature type="domain" description="DUF4143" evidence="2">
    <location>
        <begin position="184"/>
        <end position="342"/>
    </location>
</feature>
<reference evidence="3 4" key="1">
    <citation type="journal article" date="2019" name="ISME J.">
        <title>Genome analyses of uncultured TG2/ZB3 bacteria in 'Margulisbacteria' specifically attached to ectosymbiotic spirochetes of protists in the termite gut.</title>
        <authorList>
            <person name="Utami Y.D."/>
            <person name="Kuwahara H."/>
            <person name="Igai K."/>
            <person name="Murakami T."/>
            <person name="Sugaya K."/>
            <person name="Morikawa T."/>
            <person name="Nagura Y."/>
            <person name="Yuki M."/>
            <person name="Deevong P."/>
            <person name="Inoue T."/>
            <person name="Kihara K."/>
            <person name="Lo N."/>
            <person name="Yamada A."/>
            <person name="Ohkuma M."/>
            <person name="Hongoh Y."/>
        </authorList>
    </citation>
    <scope>NUCLEOTIDE SEQUENCE [LARGE SCALE GENOMIC DNA]</scope>
    <source>
        <strain evidence="3">NkOx7-01</strain>
    </source>
</reference>
<dbReference type="AlphaFoldDB" id="A0A388T9G2"/>
<evidence type="ECO:0000259" key="1">
    <source>
        <dbReference type="Pfam" id="PF13173"/>
    </source>
</evidence>
<dbReference type="SUPFAM" id="SSF52540">
    <property type="entry name" value="P-loop containing nucleoside triphosphate hydrolases"/>
    <property type="match status" value="1"/>
</dbReference>
<dbReference type="PANTHER" id="PTHR43566:SF2">
    <property type="entry name" value="DUF4143 DOMAIN-CONTAINING PROTEIN"/>
    <property type="match status" value="1"/>
</dbReference>
<organism evidence="3 4">
    <name type="scientific">Termititenax aidoneus</name>
    <dbReference type="NCBI Taxonomy" id="2218524"/>
    <lineage>
        <taxon>Bacteria</taxon>
        <taxon>Bacillati</taxon>
        <taxon>Candidatus Margulisiibacteriota</taxon>
        <taxon>Candidatus Termititenacia</taxon>
        <taxon>Candidatus Termititenacales</taxon>
        <taxon>Candidatus Termititenacaceae</taxon>
        <taxon>Candidatus Termititenax</taxon>
    </lineage>
</organism>
<keyword evidence="4" id="KW-1185">Reference proteome</keyword>
<dbReference type="InterPro" id="IPR011335">
    <property type="entry name" value="Restrct_endonuc-II-like"/>
</dbReference>
<comment type="caution">
    <text evidence="3">The sequence shown here is derived from an EMBL/GenBank/DDBJ whole genome shotgun (WGS) entry which is preliminary data.</text>
</comment>
<evidence type="ECO:0000313" key="3">
    <source>
        <dbReference type="EMBL" id="GBR73256.1"/>
    </source>
</evidence>
<dbReference type="Pfam" id="PF13635">
    <property type="entry name" value="DUF4143"/>
    <property type="match status" value="1"/>
</dbReference>
<dbReference type="InterPro" id="IPR027417">
    <property type="entry name" value="P-loop_NTPase"/>
</dbReference>
<sequence length="393" mass="44994">MESLKTMRVTLLAGSRQCGKTTLAKYLAKKGFAYRTLDDEFFLKSALADAPEFIKHDQRTMIIDEVQRAPDLLLAIKLAVDKNRRYGQYLLTGSANIQTLPTVRESLAGRVEKIRLRPFSYGEILGNKPLLFKRLARRDFVENKSFNKKKILEIALAGGFPEPLTKNLAARRRWHRNYVNVLIEKDLRYVANIKRQDVLKKLFAALCEFSAKYMDKASIGSGFAVARQTLDEYINVLENVYLLDRVSPWLNTGYDRVGKQDKIFITDTGLMSAVLNWKLADVESSGDRSGKLMETFVYNQLAAQVDLAEDASLYHYRDNRKHEVDFIIETKKEIFGLEVKSGSGLCAEDFKQLKWFRDNLAKKPFYGLVLYAGEHVLPFGQNLRAVPLNNLWE</sequence>
<protein>
    <submittedName>
        <fullName evidence="3">AAA family ATPase</fullName>
    </submittedName>
</protein>
<feature type="domain" description="AAA" evidence="1">
    <location>
        <begin position="8"/>
        <end position="125"/>
    </location>
</feature>
<dbReference type="SUPFAM" id="SSF52980">
    <property type="entry name" value="Restriction endonuclease-like"/>
    <property type="match status" value="1"/>
</dbReference>
<dbReference type="InterPro" id="IPR041682">
    <property type="entry name" value="AAA_14"/>
</dbReference>
<dbReference type="InterPro" id="IPR025420">
    <property type="entry name" value="DUF4143"/>
</dbReference>
<proteinExistence type="predicted"/>
<dbReference type="Pfam" id="PF13173">
    <property type="entry name" value="AAA_14"/>
    <property type="match status" value="1"/>
</dbReference>